<protein>
    <submittedName>
        <fullName evidence="1">Uncharacterized protein</fullName>
    </submittedName>
</protein>
<proteinExistence type="predicted"/>
<evidence type="ECO:0000313" key="2">
    <source>
        <dbReference type="Proteomes" id="UP000240883"/>
    </source>
</evidence>
<reference evidence="1 2" key="1">
    <citation type="journal article" date="2018" name="Front. Microbiol.">
        <title>Genome-Wide Analysis of Corynespora cassiicola Leaf Fall Disease Putative Effectors.</title>
        <authorList>
            <person name="Lopez D."/>
            <person name="Ribeiro S."/>
            <person name="Label P."/>
            <person name="Fumanal B."/>
            <person name="Venisse J.S."/>
            <person name="Kohler A."/>
            <person name="de Oliveira R.R."/>
            <person name="Labutti K."/>
            <person name="Lipzen A."/>
            <person name="Lail K."/>
            <person name="Bauer D."/>
            <person name="Ohm R.A."/>
            <person name="Barry K.W."/>
            <person name="Spatafora J."/>
            <person name="Grigoriev I.V."/>
            <person name="Martin F.M."/>
            <person name="Pujade-Renaud V."/>
        </authorList>
    </citation>
    <scope>NUCLEOTIDE SEQUENCE [LARGE SCALE GENOMIC DNA]</scope>
    <source>
        <strain evidence="1 2">Philippines</strain>
    </source>
</reference>
<dbReference type="Proteomes" id="UP000240883">
    <property type="component" value="Unassembled WGS sequence"/>
</dbReference>
<accession>A0A2T2N4S7</accession>
<gene>
    <name evidence="1" type="ORF">BS50DRAFT_210032</name>
</gene>
<dbReference type="EMBL" id="KZ678149">
    <property type="protein sequence ID" value="PSN60447.1"/>
    <property type="molecule type" value="Genomic_DNA"/>
</dbReference>
<name>A0A2T2N4S7_CORCC</name>
<organism evidence="1 2">
    <name type="scientific">Corynespora cassiicola Philippines</name>
    <dbReference type="NCBI Taxonomy" id="1448308"/>
    <lineage>
        <taxon>Eukaryota</taxon>
        <taxon>Fungi</taxon>
        <taxon>Dikarya</taxon>
        <taxon>Ascomycota</taxon>
        <taxon>Pezizomycotina</taxon>
        <taxon>Dothideomycetes</taxon>
        <taxon>Pleosporomycetidae</taxon>
        <taxon>Pleosporales</taxon>
        <taxon>Corynesporascaceae</taxon>
        <taxon>Corynespora</taxon>
    </lineage>
</organism>
<dbReference type="AlphaFoldDB" id="A0A2T2N4S7"/>
<evidence type="ECO:0000313" key="1">
    <source>
        <dbReference type="EMBL" id="PSN60447.1"/>
    </source>
</evidence>
<keyword evidence="2" id="KW-1185">Reference proteome</keyword>
<sequence length="226" mass="25983">MERNPLEFFPLLCDAKRIKRRMTSEPLAVGETQGSRAFCVTTIPPLSAVAGQLSSIFQGRGRGWRVLWKGAYGVCIFSGQFQMGRGDGMEWDEWTGKVRLRNCFFKRRRNMLYVLRENPSLFLFFGERRWGRFFIIHGMGREWDMACYEHAGTCPTKCSLFGSIPREIMQKPSIRLANGIGAQHALYFSIWYTAIGLLLSRSLMIKLKCAPRDYVSVCTPPMEKEK</sequence>